<dbReference type="EMBL" id="JBCGBO010000003">
    <property type="protein sequence ID" value="KAK9213802.1"/>
    <property type="molecule type" value="Genomic_DNA"/>
</dbReference>
<evidence type="ECO:0000313" key="2">
    <source>
        <dbReference type="Proteomes" id="UP001428341"/>
    </source>
</evidence>
<comment type="caution">
    <text evidence="1">The sequence shown here is derived from an EMBL/GenBank/DDBJ whole genome shotgun (WGS) entry which is preliminary data.</text>
</comment>
<organism evidence="1 2">
    <name type="scientific">Citrus x changshan-huyou</name>
    <dbReference type="NCBI Taxonomy" id="2935761"/>
    <lineage>
        <taxon>Eukaryota</taxon>
        <taxon>Viridiplantae</taxon>
        <taxon>Streptophyta</taxon>
        <taxon>Embryophyta</taxon>
        <taxon>Tracheophyta</taxon>
        <taxon>Spermatophyta</taxon>
        <taxon>Magnoliopsida</taxon>
        <taxon>eudicotyledons</taxon>
        <taxon>Gunneridae</taxon>
        <taxon>Pentapetalae</taxon>
        <taxon>rosids</taxon>
        <taxon>malvids</taxon>
        <taxon>Sapindales</taxon>
        <taxon>Rutaceae</taxon>
        <taxon>Aurantioideae</taxon>
        <taxon>Citrus</taxon>
    </lineage>
</organism>
<reference evidence="1 2" key="1">
    <citation type="submission" date="2024-05" db="EMBL/GenBank/DDBJ databases">
        <title>Haplotype-resolved chromosome-level genome assembly of Huyou (Citrus changshanensis).</title>
        <authorList>
            <person name="Miao C."/>
            <person name="Chen W."/>
            <person name="Wu Y."/>
            <person name="Wang L."/>
            <person name="Zhao S."/>
            <person name="Grierson D."/>
            <person name="Xu C."/>
            <person name="Chen K."/>
        </authorList>
    </citation>
    <scope>NUCLEOTIDE SEQUENCE [LARGE SCALE GENOMIC DNA]</scope>
    <source>
        <strain evidence="1">01-14</strain>
        <tissue evidence="1">Leaf</tissue>
    </source>
</reference>
<evidence type="ECO:0008006" key="3">
    <source>
        <dbReference type="Google" id="ProtNLM"/>
    </source>
</evidence>
<dbReference type="AlphaFoldDB" id="A0AAP0MKK6"/>
<dbReference type="Proteomes" id="UP001428341">
    <property type="component" value="Unassembled WGS sequence"/>
</dbReference>
<sequence length="84" mass="9819">MSWQKGEPLGSGSFGSVYEGLTEKGERLYDENSMGFWDDQEIGSEKTLRRWRSACNGRRSFHKLTGLDEHIKLQVNYSFYFLIF</sequence>
<name>A0AAP0MKK6_9ROSI</name>
<accession>A0AAP0MKK6</accession>
<keyword evidence="2" id="KW-1185">Reference proteome</keyword>
<proteinExistence type="predicted"/>
<gene>
    <name evidence="1" type="ORF">WN944_005787</name>
</gene>
<evidence type="ECO:0000313" key="1">
    <source>
        <dbReference type="EMBL" id="KAK9213802.1"/>
    </source>
</evidence>
<protein>
    <recommendedName>
        <fullName evidence="3">Protein kinase domain-containing protein</fullName>
    </recommendedName>
</protein>